<dbReference type="InterPro" id="IPR036162">
    <property type="entry name" value="Resolvase-like_N_sf"/>
</dbReference>
<dbReference type="OrthoDB" id="9800103at2"/>
<dbReference type="PROSITE" id="PS00397">
    <property type="entry name" value="RECOMBINASES_1"/>
    <property type="match status" value="1"/>
</dbReference>
<dbReference type="CDD" id="cd03768">
    <property type="entry name" value="SR_ResInv"/>
    <property type="match status" value="1"/>
</dbReference>
<evidence type="ECO:0000256" key="6">
    <source>
        <dbReference type="PROSITE-ProRule" id="PRU10137"/>
    </source>
</evidence>
<dbReference type="Pfam" id="PF02796">
    <property type="entry name" value="HTH_7"/>
    <property type="match status" value="1"/>
</dbReference>
<evidence type="ECO:0000256" key="3">
    <source>
        <dbReference type="ARBA" id="ARBA00023125"/>
    </source>
</evidence>
<name>A0A1I4RPZ4_9HYPH</name>
<dbReference type="PROSITE" id="PS00398">
    <property type="entry name" value="RECOMBINASES_2"/>
    <property type="match status" value="1"/>
</dbReference>
<comment type="caution">
    <text evidence="8">The sequence shown here is derived from an EMBL/GenBank/DDBJ whole genome shotgun (WGS) entry which is preliminary data.</text>
</comment>
<dbReference type="GO" id="GO:0003677">
    <property type="term" value="F:DNA binding"/>
    <property type="evidence" value="ECO:0007669"/>
    <property type="project" value="UniProtKB-KW"/>
</dbReference>
<comment type="similarity">
    <text evidence="1">Belongs to the site-specific recombinase resolvase family.</text>
</comment>
<dbReference type="Pfam" id="PF00239">
    <property type="entry name" value="Resolvase"/>
    <property type="match status" value="1"/>
</dbReference>
<organism evidence="8 9">
    <name type="scientific">Pleomorphomonas diazotrophica</name>
    <dbReference type="NCBI Taxonomy" id="1166257"/>
    <lineage>
        <taxon>Bacteria</taxon>
        <taxon>Pseudomonadati</taxon>
        <taxon>Pseudomonadota</taxon>
        <taxon>Alphaproteobacteria</taxon>
        <taxon>Hyphomicrobiales</taxon>
        <taxon>Pleomorphomonadaceae</taxon>
        <taxon>Pleomorphomonas</taxon>
    </lineage>
</organism>
<dbReference type="Proteomes" id="UP000233491">
    <property type="component" value="Unassembled WGS sequence"/>
</dbReference>
<dbReference type="PANTHER" id="PTHR30461">
    <property type="entry name" value="DNA-INVERTASE FROM LAMBDOID PROPHAGE"/>
    <property type="match status" value="1"/>
</dbReference>
<keyword evidence="3" id="KW-0238">DNA-binding</keyword>
<dbReference type="SUPFAM" id="SSF53041">
    <property type="entry name" value="Resolvase-like"/>
    <property type="match status" value="1"/>
</dbReference>
<dbReference type="RefSeq" id="WP_101290526.1">
    <property type="nucleotide sequence ID" value="NZ_FOUQ01000002.1"/>
</dbReference>
<evidence type="ECO:0000259" key="7">
    <source>
        <dbReference type="PROSITE" id="PS51736"/>
    </source>
</evidence>
<reference evidence="8 9" key="1">
    <citation type="submission" date="2017-12" db="EMBL/GenBank/DDBJ databases">
        <title>Anaerobic carbon monoxide metabolism by Pleomorphomonas carboxyditropha sp. nov., a new mesophilic hydrogenogenic carboxidotroph.</title>
        <authorList>
            <person name="Esquivel-Elizondo S."/>
            <person name="Krajmalnik-Brown R."/>
        </authorList>
    </citation>
    <scope>NUCLEOTIDE SEQUENCE [LARGE SCALE GENOMIC DNA]</scope>
    <source>
        <strain evidence="8 9">R5-392</strain>
    </source>
</reference>
<keyword evidence="9" id="KW-1185">Reference proteome</keyword>
<sequence>MSKVVLYARVSTKDQNLSLQEVQARAAGFEITDVVADHGVSGVSTKLAERPNGRRLFDMLRAGDTLVVRWVDRLGRNYEDVTDTMREFMRRGVIIKTVINGFTFDGATKDPMQRAVRDSLIGFMAAMAQAEDEVRKEARRGAIEAAKAIEGKYLGRKPSYSREGLTTVLDMLSLNKGASEIAKATGLSRQAVYRIKEDPAGAEKALVAWGY</sequence>
<dbReference type="PROSITE" id="PS51736">
    <property type="entry name" value="RECOMBINASES_3"/>
    <property type="match status" value="1"/>
</dbReference>
<dbReference type="EMBL" id="PJNW01000014">
    <property type="protein sequence ID" value="PKR88125.1"/>
    <property type="molecule type" value="Genomic_DNA"/>
</dbReference>
<accession>A0A1I4RPZ4</accession>
<feature type="active site" description="O-(5'-phospho-DNA)-serine intermediate" evidence="5 6">
    <location>
        <position position="11"/>
    </location>
</feature>
<dbReference type="Gene3D" id="1.10.10.60">
    <property type="entry name" value="Homeodomain-like"/>
    <property type="match status" value="1"/>
</dbReference>
<dbReference type="AlphaFoldDB" id="A0A1I4RPZ4"/>
<dbReference type="Gene3D" id="3.40.50.1390">
    <property type="entry name" value="Resolvase, N-terminal catalytic domain"/>
    <property type="match status" value="1"/>
</dbReference>
<dbReference type="GO" id="GO:0015074">
    <property type="term" value="P:DNA integration"/>
    <property type="evidence" value="ECO:0007669"/>
    <property type="project" value="UniProtKB-KW"/>
</dbReference>
<proteinExistence type="inferred from homology"/>
<evidence type="ECO:0000256" key="5">
    <source>
        <dbReference type="PIRSR" id="PIRSR606118-50"/>
    </source>
</evidence>
<dbReference type="InterPro" id="IPR006120">
    <property type="entry name" value="Resolvase_HTH_dom"/>
</dbReference>
<protein>
    <submittedName>
        <fullName evidence="8">Recombinase</fullName>
    </submittedName>
</protein>
<keyword evidence="4" id="KW-0233">DNA recombination</keyword>
<feature type="domain" description="Resolvase/invertase-type recombinase catalytic" evidence="7">
    <location>
        <begin position="3"/>
        <end position="150"/>
    </location>
</feature>
<dbReference type="SMART" id="SM00857">
    <property type="entry name" value="Resolvase"/>
    <property type="match status" value="1"/>
</dbReference>
<gene>
    <name evidence="8" type="ORF">CXZ10_16890</name>
</gene>
<dbReference type="PANTHER" id="PTHR30461:SF26">
    <property type="entry name" value="RESOLVASE HOMOLOG YNEB"/>
    <property type="match status" value="1"/>
</dbReference>
<dbReference type="GO" id="GO:0000150">
    <property type="term" value="F:DNA strand exchange activity"/>
    <property type="evidence" value="ECO:0007669"/>
    <property type="project" value="InterPro"/>
</dbReference>
<evidence type="ECO:0000256" key="2">
    <source>
        <dbReference type="ARBA" id="ARBA00022908"/>
    </source>
</evidence>
<evidence type="ECO:0000256" key="1">
    <source>
        <dbReference type="ARBA" id="ARBA00009913"/>
    </source>
</evidence>
<keyword evidence="2" id="KW-0229">DNA integration</keyword>
<dbReference type="InterPro" id="IPR050639">
    <property type="entry name" value="SSR_resolvase"/>
</dbReference>
<dbReference type="InterPro" id="IPR006119">
    <property type="entry name" value="Resolv_N"/>
</dbReference>
<evidence type="ECO:0000313" key="8">
    <source>
        <dbReference type="EMBL" id="PKR88125.1"/>
    </source>
</evidence>
<evidence type="ECO:0000313" key="9">
    <source>
        <dbReference type="Proteomes" id="UP000233491"/>
    </source>
</evidence>
<evidence type="ECO:0000256" key="4">
    <source>
        <dbReference type="ARBA" id="ARBA00023172"/>
    </source>
</evidence>
<dbReference type="InterPro" id="IPR006118">
    <property type="entry name" value="Recombinase_CS"/>
</dbReference>